<dbReference type="eggNOG" id="COG0566">
    <property type="taxonomic scope" value="Bacteria"/>
</dbReference>
<keyword evidence="2" id="KW-0808">Transferase</keyword>
<dbReference type="GO" id="GO:0008173">
    <property type="term" value="F:RNA methyltransferase activity"/>
    <property type="evidence" value="ECO:0007669"/>
    <property type="project" value="InterPro"/>
</dbReference>
<evidence type="ECO:0000256" key="1">
    <source>
        <dbReference type="ARBA" id="ARBA00022603"/>
    </source>
</evidence>
<proteinExistence type="predicted"/>
<accession>A4G4T6</accession>
<dbReference type="InterPro" id="IPR051259">
    <property type="entry name" value="rRNA_Methyltransferase"/>
</dbReference>
<feature type="domain" description="tRNA/rRNA methyltransferase SpoU type" evidence="3">
    <location>
        <begin position="119"/>
        <end position="254"/>
    </location>
</feature>
<dbReference type="GO" id="GO:0032259">
    <property type="term" value="P:methylation"/>
    <property type="evidence" value="ECO:0007669"/>
    <property type="project" value="UniProtKB-KW"/>
</dbReference>
<dbReference type="STRING" id="204773.HEAR1350"/>
<dbReference type="PANTHER" id="PTHR43191:SF2">
    <property type="entry name" value="RRNA METHYLTRANSFERASE 3, MITOCHONDRIAL"/>
    <property type="match status" value="1"/>
</dbReference>
<dbReference type="InterPro" id="IPR029026">
    <property type="entry name" value="tRNA_m1G_MTases_N"/>
</dbReference>
<dbReference type="SUPFAM" id="SSF75217">
    <property type="entry name" value="alpha/beta knot"/>
    <property type="match status" value="1"/>
</dbReference>
<keyword evidence="1 4" id="KW-0489">Methyltransferase</keyword>
<dbReference type="SUPFAM" id="SSF55315">
    <property type="entry name" value="L30e-like"/>
    <property type="match status" value="1"/>
</dbReference>
<dbReference type="HOGENOM" id="CLU_021322_3_2_4"/>
<dbReference type="GO" id="GO:0003723">
    <property type="term" value="F:RNA binding"/>
    <property type="evidence" value="ECO:0007669"/>
    <property type="project" value="InterPro"/>
</dbReference>
<organism evidence="4 5">
    <name type="scientific">Herminiimonas arsenicoxydans</name>
    <dbReference type="NCBI Taxonomy" id="204773"/>
    <lineage>
        <taxon>Bacteria</taxon>
        <taxon>Pseudomonadati</taxon>
        <taxon>Pseudomonadota</taxon>
        <taxon>Betaproteobacteria</taxon>
        <taxon>Burkholderiales</taxon>
        <taxon>Oxalobacteraceae</taxon>
        <taxon>Herminiimonas</taxon>
    </lineage>
</organism>
<dbReference type="CDD" id="cd18095">
    <property type="entry name" value="SpoU-like_rRNA-MTase"/>
    <property type="match status" value="1"/>
</dbReference>
<dbReference type="InterPro" id="IPR029064">
    <property type="entry name" value="Ribosomal_eL30-like_sf"/>
</dbReference>
<protein>
    <submittedName>
        <fullName evidence="4">tRNA/rRNA methyltransferase SpoU-like</fullName>
    </submittedName>
</protein>
<dbReference type="OrthoDB" id="9794400at2"/>
<gene>
    <name evidence="4" type="ordered locus">HEAR1350</name>
</gene>
<dbReference type="InterPro" id="IPR029028">
    <property type="entry name" value="Alpha/beta_knot_MTases"/>
</dbReference>
<dbReference type="InterPro" id="IPR001537">
    <property type="entry name" value="SpoU_MeTrfase"/>
</dbReference>
<dbReference type="Proteomes" id="UP000006697">
    <property type="component" value="Chromosome"/>
</dbReference>
<name>A4G4T6_HERAR</name>
<dbReference type="PANTHER" id="PTHR43191">
    <property type="entry name" value="RRNA METHYLTRANSFERASE 3"/>
    <property type="match status" value="1"/>
</dbReference>
<keyword evidence="5" id="KW-1185">Reference proteome</keyword>
<dbReference type="Pfam" id="PF00588">
    <property type="entry name" value="SpoU_methylase"/>
    <property type="match status" value="1"/>
</dbReference>
<dbReference type="Gene3D" id="3.30.1330.30">
    <property type="match status" value="1"/>
</dbReference>
<evidence type="ECO:0000259" key="3">
    <source>
        <dbReference type="Pfam" id="PF00588"/>
    </source>
</evidence>
<evidence type="ECO:0000256" key="2">
    <source>
        <dbReference type="ARBA" id="ARBA00022679"/>
    </source>
</evidence>
<reference evidence="4 5" key="1">
    <citation type="journal article" date="2007" name="PLoS Genet.">
        <title>A tale of two oxidation states: bacterial colonization of arsenic-rich environments.</title>
        <authorList>
            <person name="Muller D."/>
            <person name="Medigue C."/>
            <person name="Koechler S."/>
            <person name="Barbe V."/>
            <person name="Barakat M."/>
            <person name="Talla E."/>
            <person name="Bonnefoy V."/>
            <person name="Krin E."/>
            <person name="Arsene-Ploetze F."/>
            <person name="Carapito C."/>
            <person name="Chandler M."/>
            <person name="Cournoyer B."/>
            <person name="Cruveiller S."/>
            <person name="Dossat C."/>
            <person name="Duval S."/>
            <person name="Heymann M."/>
            <person name="Leize E."/>
            <person name="Lieutaud A."/>
            <person name="Lievremont D."/>
            <person name="Makita Y."/>
            <person name="Mangenot S."/>
            <person name="Nitschke W."/>
            <person name="Ortet P."/>
            <person name="Perdrial N."/>
            <person name="Schoepp B."/>
            <person name="Siguier N."/>
            <person name="Simeonova D.D."/>
            <person name="Rouy Z."/>
            <person name="Segurens B."/>
            <person name="Turlin E."/>
            <person name="Vallenet D."/>
            <person name="Van Dorsselaer A."/>
            <person name="Weiss S."/>
            <person name="Weissenbach J."/>
            <person name="Lett M.C."/>
            <person name="Danchin A."/>
            <person name="Bertin P.N."/>
        </authorList>
    </citation>
    <scope>NUCLEOTIDE SEQUENCE [LARGE SCALE GENOMIC DNA]</scope>
    <source>
        <strain evidence="5">ULPAs1</strain>
    </source>
</reference>
<dbReference type="EMBL" id="CU207211">
    <property type="protein sequence ID" value="CAL61523.1"/>
    <property type="molecule type" value="Genomic_DNA"/>
</dbReference>
<dbReference type="AlphaFoldDB" id="A4G4T6"/>
<evidence type="ECO:0000313" key="5">
    <source>
        <dbReference type="Proteomes" id="UP000006697"/>
    </source>
</evidence>
<sequence length="265" mass="28862">MTTKIISSRDNPLYKELKHLATSSQARRKAGRTLLDGIHLCEAYLQQVGLPPLCIASETALLNSEVTVIVQQCIHSHTQCIVLPDALFHALSQVEHGVDILFVIDTPELTEPQRLLQSAVLLDRVQDPGNFGSIVRSAAAAGIKQVFCSAGTTFAWSPKVMRAGMGAHFLMEIFENVDLEALIARADIPVIATSSHAEKRLYDLDLTQPVAWLFGHEGQGVTEHLLALATHQITIPHLGAIESLNVAASSAVCFFEQVRQITARS</sequence>
<evidence type="ECO:0000313" key="4">
    <source>
        <dbReference type="EMBL" id="CAL61523.1"/>
    </source>
</evidence>
<dbReference type="GO" id="GO:0006396">
    <property type="term" value="P:RNA processing"/>
    <property type="evidence" value="ECO:0007669"/>
    <property type="project" value="InterPro"/>
</dbReference>
<dbReference type="Gene3D" id="3.40.1280.10">
    <property type="match status" value="1"/>
</dbReference>
<dbReference type="KEGG" id="har:HEAR1350"/>